<comment type="similarity">
    <text evidence="1">Belongs to the E3 ubiquitin-protein ligase UBR1-like family.</text>
</comment>
<dbReference type="PANTHER" id="PTHR21497:SF28">
    <property type="entry name" value="E3 UBIQUITIN-PROTEIN LIGASE UBR2"/>
    <property type="match status" value="1"/>
</dbReference>
<evidence type="ECO:0000256" key="1">
    <source>
        <dbReference type="RuleBase" id="RU366018"/>
    </source>
</evidence>
<comment type="pathway">
    <text evidence="1">Protein modification; protein ubiquitination.</text>
</comment>
<keyword evidence="1" id="KW-0808">Transferase</keyword>
<comment type="function">
    <text evidence="1">Ubiquitin ligase protein which is a component of the N-end rule pathway. Recognizes and binds to proteins bearing specific N-terminal residues that are destabilizing according to the N-end rule, leading to their ubiquitination and subsequent degradation.</text>
</comment>
<dbReference type="Proteomes" id="UP001434883">
    <property type="component" value="Unassembled WGS sequence"/>
</dbReference>
<organism evidence="2 3">
    <name type="scientific">Xenoophorus captivus</name>
    <dbReference type="NCBI Taxonomy" id="1517983"/>
    <lineage>
        <taxon>Eukaryota</taxon>
        <taxon>Metazoa</taxon>
        <taxon>Chordata</taxon>
        <taxon>Craniata</taxon>
        <taxon>Vertebrata</taxon>
        <taxon>Euteleostomi</taxon>
        <taxon>Actinopterygii</taxon>
        <taxon>Neopterygii</taxon>
        <taxon>Teleostei</taxon>
        <taxon>Neoteleostei</taxon>
        <taxon>Acanthomorphata</taxon>
        <taxon>Ovalentaria</taxon>
        <taxon>Atherinomorphae</taxon>
        <taxon>Cyprinodontiformes</taxon>
        <taxon>Goodeidae</taxon>
        <taxon>Xenoophorus</taxon>
    </lineage>
</organism>
<dbReference type="EC" id="2.3.2.27" evidence="1"/>
<evidence type="ECO:0000313" key="3">
    <source>
        <dbReference type="Proteomes" id="UP001434883"/>
    </source>
</evidence>
<name>A0ABV0QSK3_9TELE</name>
<dbReference type="PANTHER" id="PTHR21497">
    <property type="entry name" value="UBIQUITIN LIGASE E3 ALPHA-RELATED"/>
    <property type="match status" value="1"/>
</dbReference>
<comment type="caution">
    <text evidence="2">The sequence shown here is derived from an EMBL/GenBank/DDBJ whole genome shotgun (WGS) entry which is preliminary data.</text>
</comment>
<evidence type="ECO:0000313" key="2">
    <source>
        <dbReference type="EMBL" id="MEQ2198826.1"/>
    </source>
</evidence>
<comment type="catalytic activity">
    <reaction evidence="1">
        <text>S-ubiquitinyl-[E2 ubiquitin-conjugating enzyme]-L-cysteine + [acceptor protein]-L-lysine = [E2 ubiquitin-conjugating enzyme]-L-cysteine + N(6)-ubiquitinyl-[acceptor protein]-L-lysine.</text>
        <dbReference type="EC" id="2.3.2.27"/>
    </reaction>
</comment>
<keyword evidence="1" id="KW-0479">Metal-binding</keyword>
<accession>A0ABV0QSK3</accession>
<keyword evidence="1" id="KW-0863">Zinc-finger</keyword>
<dbReference type="EMBL" id="JAHRIN010020822">
    <property type="protein sequence ID" value="MEQ2198826.1"/>
    <property type="molecule type" value="Genomic_DNA"/>
</dbReference>
<keyword evidence="1" id="KW-0862">Zinc</keyword>
<proteinExistence type="inferred from homology"/>
<gene>
    <name evidence="2" type="ORF">XENOCAPTIV_019046</name>
</gene>
<sequence length="255" mass="28810">MCCVSRYVLISPPPEWCDQLRLKFLDGFDAFLDLLRCMQVTWTHSDPFTCSGPAFLSDFTCLGVCDRVWTLWYQVSQEKVSIHLPMCRLLAGNQAYAEEHPCCLLEASLRWPPPPDRAPPALPRALCTGACWDVEEERFLTYKPGTHSGLCCRFRSADGCSVVIPLTAGGILLQVGASMMDPNHFLMIVLSRFELFHIFSSVDIRKRYREANKVNVMFLASARWSPSMRSGEKSSTSSPSDPWLTVSWSKLCLRT</sequence>
<protein>
    <recommendedName>
        <fullName evidence="1">E3 ubiquitin-protein ligase</fullName>
        <ecNumber evidence="1">2.3.2.27</ecNumber>
    </recommendedName>
</protein>
<reference evidence="2 3" key="1">
    <citation type="submission" date="2021-06" db="EMBL/GenBank/DDBJ databases">
        <authorList>
            <person name="Palmer J.M."/>
        </authorList>
    </citation>
    <scope>NUCLEOTIDE SEQUENCE [LARGE SCALE GENOMIC DNA]</scope>
    <source>
        <strain evidence="2 3">XC_2019</strain>
        <tissue evidence="2">Muscle</tissue>
    </source>
</reference>
<keyword evidence="3" id="KW-1185">Reference proteome</keyword>
<dbReference type="InterPro" id="IPR039164">
    <property type="entry name" value="UBR1-like"/>
</dbReference>
<keyword evidence="1" id="KW-0833">Ubl conjugation pathway</keyword>